<dbReference type="InterPro" id="IPR049945">
    <property type="entry name" value="AAA_22"/>
</dbReference>
<name>A0A2U3L6D5_9FIRM</name>
<sequence>MFEPFFGFQKTPFQRDLPVTELFSTPAHEELISRLKYTVEKRFFSLITGEVGAGKSTALRRLDSMLNPNKYKVLYVSDSALTPRNFYGEVLRQMDCEPKFYRGDAKRQMHKAILDLVENQGKSPIILVDEAHLLNKEMLEEIRFLLNFRMDSYNPMSLILVGQPELKRILQLNIYEAITQRIGMRYHLTAMDMQEMADYIRHHLKVAGITSPLFTDGAQQILFEYSGGIARKVNNVCLSSLLCAAMRNKQLIDDHLVREVIENEFGT</sequence>
<dbReference type="Pfam" id="PF13401">
    <property type="entry name" value="AAA_22"/>
    <property type="match status" value="1"/>
</dbReference>
<evidence type="ECO:0000259" key="1">
    <source>
        <dbReference type="SMART" id="SM00382"/>
    </source>
</evidence>
<dbReference type="GO" id="GO:0016887">
    <property type="term" value="F:ATP hydrolysis activity"/>
    <property type="evidence" value="ECO:0007669"/>
    <property type="project" value="InterPro"/>
</dbReference>
<dbReference type="InterPro" id="IPR003593">
    <property type="entry name" value="AAA+_ATPase"/>
</dbReference>
<proteinExistence type="predicted"/>
<dbReference type="PANTHER" id="PTHR35894:SF1">
    <property type="entry name" value="PHOSPHORIBULOKINASE _ URIDINE KINASE FAMILY"/>
    <property type="match status" value="1"/>
</dbReference>
<gene>
    <name evidence="2" type="ORF">SBF1_3840003</name>
</gene>
<protein>
    <submittedName>
        <fullName evidence="2">AAA ATPase</fullName>
    </submittedName>
</protein>
<accession>A0A2U3L6D5</accession>
<dbReference type="OrthoDB" id="9815896at2"/>
<dbReference type="Gene3D" id="3.40.50.300">
    <property type="entry name" value="P-loop containing nucleotide triphosphate hydrolases"/>
    <property type="match status" value="1"/>
</dbReference>
<dbReference type="InterPro" id="IPR027417">
    <property type="entry name" value="P-loop_NTPase"/>
</dbReference>
<dbReference type="Proteomes" id="UP000238916">
    <property type="component" value="Unassembled WGS sequence"/>
</dbReference>
<evidence type="ECO:0000313" key="2">
    <source>
        <dbReference type="EMBL" id="SPF47329.1"/>
    </source>
</evidence>
<dbReference type="PANTHER" id="PTHR35894">
    <property type="entry name" value="GENERAL SECRETION PATHWAY PROTEIN A-RELATED"/>
    <property type="match status" value="1"/>
</dbReference>
<dbReference type="AlphaFoldDB" id="A0A2U3L6D5"/>
<feature type="domain" description="AAA+ ATPase" evidence="1">
    <location>
        <begin position="41"/>
        <end position="188"/>
    </location>
</feature>
<organism evidence="2 3">
    <name type="scientific">Candidatus Desulfosporosinus infrequens</name>
    <dbReference type="NCBI Taxonomy" id="2043169"/>
    <lineage>
        <taxon>Bacteria</taxon>
        <taxon>Bacillati</taxon>
        <taxon>Bacillota</taxon>
        <taxon>Clostridia</taxon>
        <taxon>Eubacteriales</taxon>
        <taxon>Desulfitobacteriaceae</taxon>
        <taxon>Desulfosporosinus</taxon>
    </lineage>
</organism>
<dbReference type="SMART" id="SM00382">
    <property type="entry name" value="AAA"/>
    <property type="match status" value="1"/>
</dbReference>
<reference evidence="3" key="1">
    <citation type="submission" date="2018-02" db="EMBL/GenBank/DDBJ databases">
        <authorList>
            <person name="Hausmann B."/>
        </authorList>
    </citation>
    <scope>NUCLEOTIDE SEQUENCE [LARGE SCALE GENOMIC DNA]</scope>
    <source>
        <strain evidence="3">Peat soil MAG SbF1</strain>
    </source>
</reference>
<dbReference type="InterPro" id="IPR052026">
    <property type="entry name" value="ExeA_AAA_ATPase_DNA-bind"/>
</dbReference>
<evidence type="ECO:0000313" key="3">
    <source>
        <dbReference type="Proteomes" id="UP000238916"/>
    </source>
</evidence>
<dbReference type="CDD" id="cd00009">
    <property type="entry name" value="AAA"/>
    <property type="match status" value="1"/>
</dbReference>
<dbReference type="SUPFAM" id="SSF52540">
    <property type="entry name" value="P-loop containing nucleoside triphosphate hydrolases"/>
    <property type="match status" value="1"/>
</dbReference>
<dbReference type="EMBL" id="OMOF01000317">
    <property type="protein sequence ID" value="SPF47329.1"/>
    <property type="molecule type" value="Genomic_DNA"/>
</dbReference>